<dbReference type="AlphaFoldDB" id="A0A2P6QK34"/>
<dbReference type="Gramene" id="PRQ34539">
    <property type="protein sequence ID" value="PRQ34539"/>
    <property type="gene ID" value="RchiOBHm_Chr5g0070111"/>
</dbReference>
<proteinExistence type="predicted"/>
<keyword evidence="1" id="KW-1133">Transmembrane helix</keyword>
<name>A0A2P6QK34_ROSCH</name>
<keyword evidence="1" id="KW-0812">Transmembrane</keyword>
<dbReference type="Proteomes" id="UP000238479">
    <property type="component" value="Chromosome 5"/>
</dbReference>
<feature type="transmembrane region" description="Helical" evidence="1">
    <location>
        <begin position="27"/>
        <end position="45"/>
    </location>
</feature>
<dbReference type="EMBL" id="PDCK01000043">
    <property type="protein sequence ID" value="PRQ34539.1"/>
    <property type="molecule type" value="Genomic_DNA"/>
</dbReference>
<keyword evidence="1" id="KW-0472">Membrane</keyword>
<comment type="caution">
    <text evidence="2">The sequence shown here is derived from an EMBL/GenBank/DDBJ whole genome shotgun (WGS) entry which is preliminary data.</text>
</comment>
<evidence type="ECO:0000313" key="3">
    <source>
        <dbReference type="Proteomes" id="UP000238479"/>
    </source>
</evidence>
<keyword evidence="3" id="KW-1185">Reference proteome</keyword>
<accession>A0A2P6QK34</accession>
<organism evidence="2 3">
    <name type="scientific">Rosa chinensis</name>
    <name type="common">China rose</name>
    <dbReference type="NCBI Taxonomy" id="74649"/>
    <lineage>
        <taxon>Eukaryota</taxon>
        <taxon>Viridiplantae</taxon>
        <taxon>Streptophyta</taxon>
        <taxon>Embryophyta</taxon>
        <taxon>Tracheophyta</taxon>
        <taxon>Spermatophyta</taxon>
        <taxon>Magnoliopsida</taxon>
        <taxon>eudicotyledons</taxon>
        <taxon>Gunneridae</taxon>
        <taxon>Pentapetalae</taxon>
        <taxon>rosids</taxon>
        <taxon>fabids</taxon>
        <taxon>Rosales</taxon>
        <taxon>Rosaceae</taxon>
        <taxon>Rosoideae</taxon>
        <taxon>Rosoideae incertae sedis</taxon>
        <taxon>Rosa</taxon>
    </lineage>
</organism>
<evidence type="ECO:0000256" key="1">
    <source>
        <dbReference type="SAM" id="Phobius"/>
    </source>
</evidence>
<protein>
    <submittedName>
        <fullName evidence="2">Uncharacterized protein</fullName>
    </submittedName>
</protein>
<evidence type="ECO:0000313" key="2">
    <source>
        <dbReference type="EMBL" id="PRQ34539.1"/>
    </source>
</evidence>
<reference evidence="2 3" key="1">
    <citation type="journal article" date="2018" name="Nat. Genet.">
        <title>The Rosa genome provides new insights in the design of modern roses.</title>
        <authorList>
            <person name="Bendahmane M."/>
        </authorList>
    </citation>
    <scope>NUCLEOTIDE SEQUENCE [LARGE SCALE GENOMIC DNA]</scope>
    <source>
        <strain evidence="3">cv. Old Blush</strain>
    </source>
</reference>
<gene>
    <name evidence="2" type="ORF">RchiOBHm_Chr5g0070111</name>
</gene>
<sequence length="88" mass="10186">MVPLFIAVFTERLESTSVERIADHDKVMFYFIKSLVFSFWLGIISLYSFELGYWCLGLVVVPLLWCCSRELCDLISVPYGCQHGALWL</sequence>